<dbReference type="eggNOG" id="COG1278">
    <property type="taxonomic scope" value="Bacteria"/>
</dbReference>
<dbReference type="SUPFAM" id="SSF69754">
    <property type="entry name" value="Ribosome binding protein Y (YfiA homologue)"/>
    <property type="match status" value="1"/>
</dbReference>
<dbReference type="STRING" id="589865.DaAHT2_2368"/>
<sequence>MELQVEGRNLDIRKVWQDKIDTEKARLVRHHAGLVHHLRVSIEETASHKSGGYEVRLVAGVPNDTVVVGRKGESVRAILGEAFDTLGLQLKELQRKRRQAHAKVPPTPELDEE</sequence>
<dbReference type="OrthoDB" id="9782252at2"/>
<reference evidence="2" key="1">
    <citation type="submission" date="2010-02" db="EMBL/GenBank/DDBJ databases">
        <title>Complete sequence of Desulfurivibrio alkaliphilus AHT2.</title>
        <authorList>
            <consortium name="US DOE Joint Genome Institute"/>
            <person name="Pitluck S."/>
            <person name="Chertkov O."/>
            <person name="Detter J.C."/>
            <person name="Han C."/>
            <person name="Tapia R."/>
            <person name="Larimer F."/>
            <person name="Land M."/>
            <person name="Hauser L."/>
            <person name="Kyrpides N."/>
            <person name="Mikhailova N."/>
            <person name="Sorokin D.Y."/>
            <person name="Muyzer G."/>
            <person name="Woyke T."/>
        </authorList>
    </citation>
    <scope>NUCLEOTIDE SEQUENCE [LARGE SCALE GENOMIC DNA]</scope>
    <source>
        <strain evidence="2">DSM 19089 / UNIQEM U267 / AHT2</strain>
    </source>
</reference>
<dbReference type="Gene3D" id="3.30.160.100">
    <property type="entry name" value="Ribosome hibernation promotion factor-like"/>
    <property type="match status" value="1"/>
</dbReference>
<organism evidence="1 2">
    <name type="scientific">Desulfurivibrio alkaliphilus (strain DSM 19089 / UNIQEM U267 / AHT2)</name>
    <dbReference type="NCBI Taxonomy" id="589865"/>
    <lineage>
        <taxon>Bacteria</taxon>
        <taxon>Pseudomonadati</taxon>
        <taxon>Thermodesulfobacteriota</taxon>
        <taxon>Desulfobulbia</taxon>
        <taxon>Desulfobulbales</taxon>
        <taxon>Desulfobulbaceae</taxon>
        <taxon>Desulfurivibrio</taxon>
    </lineage>
</organism>
<dbReference type="InParanoid" id="D6Z746"/>
<evidence type="ECO:0000313" key="1">
    <source>
        <dbReference type="EMBL" id="ADH87033.1"/>
    </source>
</evidence>
<dbReference type="InterPro" id="IPR036567">
    <property type="entry name" value="RHF-like"/>
</dbReference>
<proteinExistence type="predicted"/>
<dbReference type="InterPro" id="IPR003489">
    <property type="entry name" value="RHF/RaiA"/>
</dbReference>
<evidence type="ECO:0000313" key="2">
    <source>
        <dbReference type="Proteomes" id="UP000001508"/>
    </source>
</evidence>
<dbReference type="Pfam" id="PF02482">
    <property type="entry name" value="Ribosomal_S30AE"/>
    <property type="match status" value="1"/>
</dbReference>
<protein>
    <submittedName>
        <fullName evidence="1">Ribosomal subunit interface protein</fullName>
    </submittedName>
</protein>
<dbReference type="Proteomes" id="UP000001508">
    <property type="component" value="Chromosome"/>
</dbReference>
<accession>D6Z746</accession>
<dbReference type="RefSeq" id="WP_013164546.1">
    <property type="nucleotide sequence ID" value="NC_014216.1"/>
</dbReference>
<dbReference type="KEGG" id="dak:DaAHT2_2368"/>
<dbReference type="EMBL" id="CP001940">
    <property type="protein sequence ID" value="ADH87033.1"/>
    <property type="molecule type" value="Genomic_DNA"/>
</dbReference>
<dbReference type="AlphaFoldDB" id="D6Z746"/>
<dbReference type="HOGENOM" id="CLU_2260346_0_0_7"/>
<keyword evidence="2" id="KW-1185">Reference proteome</keyword>
<name>D6Z746_DESAT</name>
<gene>
    <name evidence="1" type="ordered locus">DaAHT2_2368</name>
</gene>